<dbReference type="Proteomes" id="UP000294028">
    <property type="component" value="Unassembled WGS sequence"/>
</dbReference>
<dbReference type="RefSeq" id="WP_006055823.1">
    <property type="nucleotide sequence ID" value="NZ_RZHH01000001.1"/>
</dbReference>
<dbReference type="InterPro" id="IPR024087">
    <property type="entry name" value="Creatininase-like_sf"/>
</dbReference>
<dbReference type="GeneID" id="9989334"/>
<organism evidence="5 6">
    <name type="scientific">Halogeometricum borinquense</name>
    <dbReference type="NCBI Taxonomy" id="60847"/>
    <lineage>
        <taxon>Archaea</taxon>
        <taxon>Methanobacteriati</taxon>
        <taxon>Methanobacteriota</taxon>
        <taxon>Stenosarchaea group</taxon>
        <taxon>Halobacteria</taxon>
        <taxon>Halobacteriales</taxon>
        <taxon>Haloferacaceae</taxon>
        <taxon>Halogeometricum</taxon>
    </lineage>
</organism>
<comment type="cofactor">
    <cofactor evidence="1">
        <name>Zn(2+)</name>
        <dbReference type="ChEBI" id="CHEBI:29105"/>
    </cofactor>
</comment>
<dbReference type="GO" id="GO:0046872">
    <property type="term" value="F:metal ion binding"/>
    <property type="evidence" value="ECO:0007669"/>
    <property type="project" value="UniProtKB-KW"/>
</dbReference>
<evidence type="ECO:0000256" key="1">
    <source>
        <dbReference type="ARBA" id="ARBA00001947"/>
    </source>
</evidence>
<keyword evidence="3" id="KW-0378">Hydrolase</keyword>
<dbReference type="EMBL" id="RZHH01000001">
    <property type="protein sequence ID" value="RYJ19451.1"/>
    <property type="molecule type" value="Genomic_DNA"/>
</dbReference>
<evidence type="ECO:0000256" key="2">
    <source>
        <dbReference type="ARBA" id="ARBA00022723"/>
    </source>
</evidence>
<sequence>MTRSPSTLDAEVSFGAQSARTIAAVGGTDGSVLVVPVGSIEQHGAHLPVATDTLLAERVATASAKRIVADVPILVAPSVRPGYSPHHLPVGGTLSAGFETLLDLLRDMAETGLDNGFDALVFVNGHGGNTSLIDAAVSEIGREHPDREILGLTYFELVADLAATVRESDLGGMAHGGEFETSMMLHLFPELVDTDEMPAEYWDEHYEQGGADLVVGGPLSVYRSFDEYSESGAIGDPSVADENTGRQLFDGAVTALSDLLTDVHEKNSE</sequence>
<protein>
    <submittedName>
        <fullName evidence="5">Creatininase family protein</fullName>
    </submittedName>
</protein>
<comment type="caution">
    <text evidence="5">The sequence shown here is derived from an EMBL/GenBank/DDBJ whole genome shotgun (WGS) entry which is preliminary data.</text>
</comment>
<dbReference type="Gene3D" id="3.40.50.10310">
    <property type="entry name" value="Creatininase"/>
    <property type="match status" value="1"/>
</dbReference>
<dbReference type="Pfam" id="PF02633">
    <property type="entry name" value="Creatininase"/>
    <property type="match status" value="1"/>
</dbReference>
<accession>A0A482TS98</accession>
<name>A0A482TS98_9EURY</name>
<gene>
    <name evidence="5" type="ORF">ELS19_00110</name>
</gene>
<dbReference type="GO" id="GO:0016811">
    <property type="term" value="F:hydrolase activity, acting on carbon-nitrogen (but not peptide) bonds, in linear amides"/>
    <property type="evidence" value="ECO:0007669"/>
    <property type="project" value="TreeGrafter"/>
</dbReference>
<dbReference type="SUPFAM" id="SSF102215">
    <property type="entry name" value="Creatininase"/>
    <property type="match status" value="1"/>
</dbReference>
<reference evidence="5 6" key="1">
    <citation type="submission" date="2018-12" db="EMBL/GenBank/DDBJ databases">
        <title>Genome analysis provides insights into bioremediation potentialities of Halogeometricum borinquense strain N11.</title>
        <authorList>
            <person name="Najjari A."/>
            <person name="Youssef N."/>
            <person name="Fhoula I."/>
            <person name="Ben Dhia O."/>
            <person name="Mahjoubi M."/>
            <person name="Ouzari H.I."/>
            <person name="Cherif A."/>
        </authorList>
    </citation>
    <scope>NUCLEOTIDE SEQUENCE [LARGE SCALE GENOMIC DNA]</scope>
    <source>
        <strain evidence="5 6">N11</strain>
    </source>
</reference>
<dbReference type="GO" id="GO:0009231">
    <property type="term" value="P:riboflavin biosynthetic process"/>
    <property type="evidence" value="ECO:0007669"/>
    <property type="project" value="TreeGrafter"/>
</dbReference>
<keyword evidence="2" id="KW-0479">Metal-binding</keyword>
<keyword evidence="4" id="KW-0862">Zinc</keyword>
<dbReference type="PANTHER" id="PTHR35005">
    <property type="entry name" value="3-DEHYDRO-SCYLLO-INOSOSE HYDROLASE"/>
    <property type="match status" value="1"/>
</dbReference>
<evidence type="ECO:0000256" key="3">
    <source>
        <dbReference type="ARBA" id="ARBA00022801"/>
    </source>
</evidence>
<dbReference type="InterPro" id="IPR003785">
    <property type="entry name" value="Creatininase/forma_Hydrolase"/>
</dbReference>
<evidence type="ECO:0000313" key="6">
    <source>
        <dbReference type="Proteomes" id="UP000294028"/>
    </source>
</evidence>
<dbReference type="AlphaFoldDB" id="A0A482TS98"/>
<proteinExistence type="predicted"/>
<evidence type="ECO:0000256" key="4">
    <source>
        <dbReference type="ARBA" id="ARBA00022833"/>
    </source>
</evidence>
<evidence type="ECO:0000313" key="5">
    <source>
        <dbReference type="EMBL" id="RYJ19451.1"/>
    </source>
</evidence>
<dbReference type="PANTHER" id="PTHR35005:SF1">
    <property type="entry name" value="2-AMINO-5-FORMYLAMINO-6-RIBOSYLAMINOPYRIMIDIN-4(3H)-ONE 5'-MONOPHOSPHATE DEFORMYLASE"/>
    <property type="match status" value="1"/>
</dbReference>
<dbReference type="OMA" id="GWAIEDY"/>